<proteinExistence type="predicted"/>
<organism evidence="1 2">
    <name type="scientific">Zarea fungicola</name>
    <dbReference type="NCBI Taxonomy" id="93591"/>
    <lineage>
        <taxon>Eukaryota</taxon>
        <taxon>Fungi</taxon>
        <taxon>Dikarya</taxon>
        <taxon>Ascomycota</taxon>
        <taxon>Pezizomycotina</taxon>
        <taxon>Sordariomycetes</taxon>
        <taxon>Hypocreomycetidae</taxon>
        <taxon>Hypocreales</taxon>
        <taxon>Cordycipitaceae</taxon>
        <taxon>Zarea</taxon>
    </lineage>
</organism>
<evidence type="ECO:0000313" key="2">
    <source>
        <dbReference type="Proteomes" id="UP001143910"/>
    </source>
</evidence>
<sequence length="164" mass="18454">MKADSHTDDQAPSGGSYTLATGTGSRSKAAAATTTGKRKPSISETPESVETDEQKQKRARGRPRLDTKDETAADRRRTQIRLAQRAYRHRKDNAITSLEDRVQFLEKNNADMSREFHRFFDLVISENLLDVSSEVASRFRAITDNFLRLSGMSAGETRVHLARR</sequence>
<gene>
    <name evidence="1" type="ORF">NQ176_g5216</name>
</gene>
<dbReference type="Proteomes" id="UP001143910">
    <property type="component" value="Unassembled WGS sequence"/>
</dbReference>
<protein>
    <submittedName>
        <fullName evidence="1">Uncharacterized protein</fullName>
    </submittedName>
</protein>
<reference evidence="1" key="1">
    <citation type="submission" date="2022-08" db="EMBL/GenBank/DDBJ databases">
        <title>Genome Sequence of Lecanicillium fungicola.</title>
        <authorList>
            <person name="Buettner E."/>
        </authorList>
    </citation>
    <scope>NUCLEOTIDE SEQUENCE</scope>
    <source>
        <strain evidence="1">Babe33</strain>
    </source>
</reference>
<evidence type="ECO:0000313" key="1">
    <source>
        <dbReference type="EMBL" id="KAJ2975969.1"/>
    </source>
</evidence>
<comment type="caution">
    <text evidence="1">The sequence shown here is derived from an EMBL/GenBank/DDBJ whole genome shotgun (WGS) entry which is preliminary data.</text>
</comment>
<name>A0ACC1NC01_9HYPO</name>
<accession>A0ACC1NC01</accession>
<dbReference type="EMBL" id="JANJQO010000638">
    <property type="protein sequence ID" value="KAJ2975969.1"/>
    <property type="molecule type" value="Genomic_DNA"/>
</dbReference>
<keyword evidence="2" id="KW-1185">Reference proteome</keyword>